<dbReference type="GO" id="GO:0016020">
    <property type="term" value="C:membrane"/>
    <property type="evidence" value="ECO:0007669"/>
    <property type="project" value="TreeGrafter"/>
</dbReference>
<dbReference type="PROSITE" id="PS00107">
    <property type="entry name" value="PROTEIN_KINASE_ATP"/>
    <property type="match status" value="1"/>
</dbReference>
<dbReference type="PANTHER" id="PTHR24348:SF22">
    <property type="entry name" value="NON-SPECIFIC SERINE_THREONINE PROTEIN KINASE"/>
    <property type="match status" value="1"/>
</dbReference>
<dbReference type="Pfam" id="PF00069">
    <property type="entry name" value="Pkinase"/>
    <property type="match status" value="1"/>
</dbReference>
<evidence type="ECO:0000256" key="7">
    <source>
        <dbReference type="RuleBase" id="RU000304"/>
    </source>
</evidence>
<keyword evidence="10" id="KW-1185">Reference proteome</keyword>
<keyword evidence="3 6" id="KW-0547">Nucleotide-binding</keyword>
<comment type="similarity">
    <text evidence="7">Belongs to the protein kinase superfamily.</text>
</comment>
<dbReference type="GO" id="GO:0000045">
    <property type="term" value="P:autophagosome assembly"/>
    <property type="evidence" value="ECO:0007669"/>
    <property type="project" value="TreeGrafter"/>
</dbReference>
<gene>
    <name evidence="9" type="ORF">DAPK24_055830</name>
</gene>
<keyword evidence="7" id="KW-0723">Serine/threonine-protein kinase</keyword>
<dbReference type="GO" id="GO:0005524">
    <property type="term" value="F:ATP binding"/>
    <property type="evidence" value="ECO:0007669"/>
    <property type="project" value="UniProtKB-UniRule"/>
</dbReference>
<evidence type="ECO:0000256" key="6">
    <source>
        <dbReference type="PROSITE-ProRule" id="PRU10141"/>
    </source>
</evidence>
<evidence type="ECO:0000259" key="8">
    <source>
        <dbReference type="PROSITE" id="PS50011"/>
    </source>
</evidence>
<dbReference type="InterPro" id="IPR011009">
    <property type="entry name" value="Kinase-like_dom_sf"/>
</dbReference>
<evidence type="ECO:0000256" key="1">
    <source>
        <dbReference type="ARBA" id="ARBA00012513"/>
    </source>
</evidence>
<dbReference type="InterPro" id="IPR045269">
    <property type="entry name" value="Atg1-like"/>
</dbReference>
<protein>
    <recommendedName>
        <fullName evidence="1">non-specific serine/threonine protein kinase</fullName>
        <ecNumber evidence="1">2.7.11.1</ecNumber>
    </recommendedName>
</protein>
<evidence type="ECO:0000256" key="3">
    <source>
        <dbReference type="ARBA" id="ARBA00022741"/>
    </source>
</evidence>
<dbReference type="SMART" id="SM00220">
    <property type="entry name" value="S_TKc"/>
    <property type="match status" value="1"/>
</dbReference>
<evidence type="ECO:0000256" key="5">
    <source>
        <dbReference type="ARBA" id="ARBA00022840"/>
    </source>
</evidence>
<keyword evidence="4" id="KW-0418">Kinase</keyword>
<dbReference type="AlphaFoldDB" id="A0AAV5RBT2"/>
<dbReference type="GO" id="GO:0010506">
    <property type="term" value="P:regulation of autophagy"/>
    <property type="evidence" value="ECO:0007669"/>
    <property type="project" value="InterPro"/>
</dbReference>
<dbReference type="Proteomes" id="UP001378960">
    <property type="component" value="Unassembled WGS sequence"/>
</dbReference>
<feature type="domain" description="Protein kinase" evidence="8">
    <location>
        <begin position="37"/>
        <end position="309"/>
    </location>
</feature>
<reference evidence="9 10" key="1">
    <citation type="journal article" date="2023" name="Elife">
        <title>Identification of key yeast species and microbe-microbe interactions impacting larval growth of Drosophila in the wild.</title>
        <authorList>
            <person name="Mure A."/>
            <person name="Sugiura Y."/>
            <person name="Maeda R."/>
            <person name="Honda K."/>
            <person name="Sakurai N."/>
            <person name="Takahashi Y."/>
            <person name="Watada M."/>
            <person name="Katoh T."/>
            <person name="Gotoh A."/>
            <person name="Gotoh Y."/>
            <person name="Taniguchi I."/>
            <person name="Nakamura K."/>
            <person name="Hayashi T."/>
            <person name="Katayama T."/>
            <person name="Uemura T."/>
            <person name="Hattori Y."/>
        </authorList>
    </citation>
    <scope>NUCLEOTIDE SEQUENCE [LARGE SCALE GENOMIC DNA]</scope>
    <source>
        <strain evidence="9 10">PK-24</strain>
    </source>
</reference>
<evidence type="ECO:0000256" key="2">
    <source>
        <dbReference type="ARBA" id="ARBA00022679"/>
    </source>
</evidence>
<evidence type="ECO:0000313" key="10">
    <source>
        <dbReference type="Proteomes" id="UP001378960"/>
    </source>
</evidence>
<dbReference type="GO" id="GO:0000407">
    <property type="term" value="C:phagophore assembly site"/>
    <property type="evidence" value="ECO:0007669"/>
    <property type="project" value="TreeGrafter"/>
</dbReference>
<dbReference type="PROSITE" id="PS00108">
    <property type="entry name" value="PROTEIN_KINASE_ST"/>
    <property type="match status" value="1"/>
</dbReference>
<keyword evidence="5 6" id="KW-0067">ATP-binding</keyword>
<proteinExistence type="inferred from homology"/>
<sequence length="332" mass="38599">MGVLRRVLLKSKDTDSDVDDRIKLSDNHFTFPKRKYGTQQKQIGQGVSGFVHLYQNEKSNTFYAVKSFEKKNLKDIDEIKSINKEIDIHNRINNGPHIVKLIDSFKLKTNSKFFIIIIMQYLPLNLLDLYLKYGSLMPISYRLCFFKQIVLGIAFMHNQNIAHRDIKLENCCVDNNGNVKLIDFGSSTIGDIGYGMAGSPSYSSPEIHNSLKYNSIKCDIWSLGIVLINMFYASKQKWNTCRYDDEIFLYYQNNSSIDNAVRFLNKNDTNNVKEYTSQKTLIDDIILQLLSIDVNTRISIHNLLENKWFKETECCYPDNDLYKAYHNHSQFV</sequence>
<dbReference type="EC" id="2.7.11.1" evidence="1"/>
<dbReference type="EMBL" id="BTGB01000009">
    <property type="protein sequence ID" value="GMM48985.1"/>
    <property type="molecule type" value="Genomic_DNA"/>
</dbReference>
<comment type="caution">
    <text evidence="9">The sequence shown here is derived from an EMBL/GenBank/DDBJ whole genome shotgun (WGS) entry which is preliminary data.</text>
</comment>
<evidence type="ECO:0000313" key="9">
    <source>
        <dbReference type="EMBL" id="GMM48985.1"/>
    </source>
</evidence>
<dbReference type="PANTHER" id="PTHR24348">
    <property type="entry name" value="SERINE/THREONINE-PROTEIN KINASE UNC-51-RELATED"/>
    <property type="match status" value="1"/>
</dbReference>
<keyword evidence="2" id="KW-0808">Transferase</keyword>
<accession>A0AAV5RBT2</accession>
<dbReference type="GO" id="GO:0004674">
    <property type="term" value="F:protein serine/threonine kinase activity"/>
    <property type="evidence" value="ECO:0007669"/>
    <property type="project" value="UniProtKB-KW"/>
</dbReference>
<dbReference type="GO" id="GO:0005776">
    <property type="term" value="C:autophagosome"/>
    <property type="evidence" value="ECO:0007669"/>
    <property type="project" value="TreeGrafter"/>
</dbReference>
<name>A0AAV5RBT2_PICKL</name>
<dbReference type="Gene3D" id="1.10.510.10">
    <property type="entry name" value="Transferase(Phosphotransferase) domain 1"/>
    <property type="match status" value="1"/>
</dbReference>
<dbReference type="GO" id="GO:0005829">
    <property type="term" value="C:cytosol"/>
    <property type="evidence" value="ECO:0007669"/>
    <property type="project" value="TreeGrafter"/>
</dbReference>
<feature type="binding site" evidence="6">
    <location>
        <position position="66"/>
    </location>
    <ligand>
        <name>ATP</name>
        <dbReference type="ChEBI" id="CHEBI:30616"/>
    </ligand>
</feature>
<organism evidence="9 10">
    <name type="scientific">Pichia kluyveri</name>
    <name type="common">Yeast</name>
    <dbReference type="NCBI Taxonomy" id="36015"/>
    <lineage>
        <taxon>Eukaryota</taxon>
        <taxon>Fungi</taxon>
        <taxon>Dikarya</taxon>
        <taxon>Ascomycota</taxon>
        <taxon>Saccharomycotina</taxon>
        <taxon>Pichiomycetes</taxon>
        <taxon>Pichiales</taxon>
        <taxon>Pichiaceae</taxon>
        <taxon>Pichia</taxon>
    </lineage>
</organism>
<dbReference type="InterPro" id="IPR008271">
    <property type="entry name" value="Ser/Thr_kinase_AS"/>
</dbReference>
<dbReference type="SUPFAM" id="SSF56112">
    <property type="entry name" value="Protein kinase-like (PK-like)"/>
    <property type="match status" value="1"/>
</dbReference>
<dbReference type="GO" id="GO:0030447">
    <property type="term" value="P:filamentous growth"/>
    <property type="evidence" value="ECO:0007669"/>
    <property type="project" value="UniProtKB-ARBA"/>
</dbReference>
<evidence type="ECO:0000256" key="4">
    <source>
        <dbReference type="ARBA" id="ARBA00022777"/>
    </source>
</evidence>
<dbReference type="InterPro" id="IPR000719">
    <property type="entry name" value="Prot_kinase_dom"/>
</dbReference>
<dbReference type="InterPro" id="IPR017441">
    <property type="entry name" value="Protein_kinase_ATP_BS"/>
</dbReference>
<dbReference type="PROSITE" id="PS50011">
    <property type="entry name" value="PROTEIN_KINASE_DOM"/>
    <property type="match status" value="1"/>
</dbReference>